<dbReference type="GO" id="GO:0008270">
    <property type="term" value="F:zinc ion binding"/>
    <property type="evidence" value="ECO:0007669"/>
    <property type="project" value="UniProtKB-KW"/>
</dbReference>
<dbReference type="PROSITE" id="PS50966">
    <property type="entry name" value="ZF_SWIM"/>
    <property type="match status" value="1"/>
</dbReference>
<accession>A0A3Q7XVI9</accession>
<keyword evidence="1" id="KW-0862">Zinc</keyword>
<evidence type="ECO:0000259" key="2">
    <source>
        <dbReference type="PROSITE" id="PS50966"/>
    </source>
</evidence>
<feature type="domain" description="SWIM-type" evidence="2">
    <location>
        <begin position="302"/>
        <end position="328"/>
    </location>
</feature>
<organism evidence="3 4">
    <name type="scientific">Cicer arietinum</name>
    <name type="common">Chickpea</name>
    <name type="synonym">Garbanzo</name>
    <dbReference type="NCBI Taxonomy" id="3827"/>
    <lineage>
        <taxon>Eukaryota</taxon>
        <taxon>Viridiplantae</taxon>
        <taxon>Streptophyta</taxon>
        <taxon>Embryophyta</taxon>
        <taxon>Tracheophyta</taxon>
        <taxon>Spermatophyta</taxon>
        <taxon>Magnoliopsida</taxon>
        <taxon>eudicotyledons</taxon>
        <taxon>Gunneridae</taxon>
        <taxon>Pentapetalae</taxon>
        <taxon>rosids</taxon>
        <taxon>fabids</taxon>
        <taxon>Fabales</taxon>
        <taxon>Fabaceae</taxon>
        <taxon>Papilionoideae</taxon>
        <taxon>50 kb inversion clade</taxon>
        <taxon>NPAAA clade</taxon>
        <taxon>Hologalegina</taxon>
        <taxon>IRL clade</taxon>
        <taxon>Cicereae</taxon>
        <taxon>Cicer</taxon>
    </lineage>
</organism>
<dbReference type="PANTHER" id="PTHR31973">
    <property type="entry name" value="POLYPROTEIN, PUTATIVE-RELATED"/>
    <property type="match status" value="1"/>
</dbReference>
<keyword evidence="1" id="KW-0479">Metal-binding</keyword>
<keyword evidence="1" id="KW-0863">Zinc-finger</keyword>
<evidence type="ECO:0000256" key="1">
    <source>
        <dbReference type="PROSITE-ProRule" id="PRU00325"/>
    </source>
</evidence>
<dbReference type="AlphaFoldDB" id="A0A3Q7XVI9"/>
<evidence type="ECO:0000313" key="3">
    <source>
        <dbReference type="Proteomes" id="UP000087171"/>
    </source>
</evidence>
<gene>
    <name evidence="4" type="primary">LOC113787655</name>
</gene>
<dbReference type="Proteomes" id="UP000087171">
    <property type="component" value="Chromosome Ca1"/>
</dbReference>
<dbReference type="InterPro" id="IPR007527">
    <property type="entry name" value="Znf_SWIM"/>
</dbReference>
<dbReference type="GeneID" id="113787655"/>
<dbReference type="OrthoDB" id="1426028at2759"/>
<dbReference type="KEGG" id="cam:113787655"/>
<name>A0A3Q7XVI9_CICAR</name>
<dbReference type="Pfam" id="PF10551">
    <property type="entry name" value="MULE"/>
    <property type="match status" value="1"/>
</dbReference>
<sequence length="332" mass="38308">METIPAYQENSLINGIKIFHRLFWAFVSCIYAFKFCKPIVQVDGTWLYGKYKKTLLVAVAQDGDDNVIPIAYALVEGETKEDWSFFLRNLRKYVTPQSNICMISDRHESIKSAYNDPNNGWQDPPSKHMLCVRHISQNFTREFKDNALKKKVVSMGYSINDPTYRYYHREIGIVNLEALKWLDNIPQQDWNQAFDGGSRWGQMTTNLVESINRVLKGTHNFPITALVQSTYFKTGTLFPTMGKRHTSILASSQVYTKTCIKFMKLEISKSNCHRVDSFDRSNHTFMVHETVVPREGRPIGHFSVNLPNKWCDCGKYQAKHMHCSHVIATCLA</sequence>
<evidence type="ECO:0000313" key="4">
    <source>
        <dbReference type="RefSeq" id="XP_027192408.1"/>
    </source>
</evidence>
<dbReference type="InterPro" id="IPR018289">
    <property type="entry name" value="MULE_transposase_dom"/>
</dbReference>
<dbReference type="RefSeq" id="XP_027192408.1">
    <property type="nucleotide sequence ID" value="XM_027336607.1"/>
</dbReference>
<protein>
    <submittedName>
        <fullName evidence="4">Uncharacterized protein LOC113787655</fullName>
    </submittedName>
</protein>
<keyword evidence="3" id="KW-1185">Reference proteome</keyword>
<proteinExistence type="predicted"/>
<reference evidence="3" key="1">
    <citation type="journal article" date="2013" name="Nat. Biotechnol.">
        <title>Draft genome sequence of chickpea (Cicer arietinum) provides a resource for trait improvement.</title>
        <authorList>
            <person name="Varshney R.K."/>
            <person name="Song C."/>
            <person name="Saxena R.K."/>
            <person name="Azam S."/>
            <person name="Yu S."/>
            <person name="Sharpe A.G."/>
            <person name="Cannon S."/>
            <person name="Baek J."/>
            <person name="Rosen B.D."/>
            <person name="Tar'an B."/>
            <person name="Millan T."/>
            <person name="Zhang X."/>
            <person name="Ramsay L.D."/>
            <person name="Iwata A."/>
            <person name="Wang Y."/>
            <person name="Nelson W."/>
            <person name="Farmer A.D."/>
            <person name="Gaur P.M."/>
            <person name="Soderlund C."/>
            <person name="Penmetsa R.V."/>
            <person name="Xu C."/>
            <person name="Bharti A.K."/>
            <person name="He W."/>
            <person name="Winter P."/>
            <person name="Zhao S."/>
            <person name="Hane J.K."/>
            <person name="Carrasquilla-Garcia N."/>
            <person name="Condie J.A."/>
            <person name="Upadhyaya H.D."/>
            <person name="Luo M.C."/>
            <person name="Thudi M."/>
            <person name="Gowda C.L."/>
            <person name="Singh N.P."/>
            <person name="Lichtenzveig J."/>
            <person name="Gali K.K."/>
            <person name="Rubio J."/>
            <person name="Nadarajan N."/>
            <person name="Dolezel J."/>
            <person name="Bansal K.C."/>
            <person name="Xu X."/>
            <person name="Edwards D."/>
            <person name="Zhang G."/>
            <person name="Kahl G."/>
            <person name="Gil J."/>
            <person name="Singh K.B."/>
            <person name="Datta S.K."/>
            <person name="Jackson S.A."/>
            <person name="Wang J."/>
            <person name="Cook D.R."/>
        </authorList>
    </citation>
    <scope>NUCLEOTIDE SEQUENCE [LARGE SCALE GENOMIC DNA]</scope>
    <source>
        <strain evidence="3">cv. CDC Frontier</strain>
    </source>
</reference>
<reference evidence="4" key="2">
    <citation type="submission" date="2025-08" db="UniProtKB">
        <authorList>
            <consortium name="RefSeq"/>
        </authorList>
    </citation>
    <scope>IDENTIFICATION</scope>
    <source>
        <tissue evidence="4">Etiolated seedlings</tissue>
    </source>
</reference>
<dbReference type="PANTHER" id="PTHR31973:SF195">
    <property type="entry name" value="MUDR FAMILY TRANSPOSASE"/>
    <property type="match status" value="1"/>
</dbReference>
<dbReference type="STRING" id="3827.A0A3Q7XVI9"/>